<dbReference type="Proteomes" id="UP001056120">
    <property type="component" value="Linkage Group LG15"/>
</dbReference>
<organism evidence="1 2">
    <name type="scientific">Smallanthus sonchifolius</name>
    <dbReference type="NCBI Taxonomy" id="185202"/>
    <lineage>
        <taxon>Eukaryota</taxon>
        <taxon>Viridiplantae</taxon>
        <taxon>Streptophyta</taxon>
        <taxon>Embryophyta</taxon>
        <taxon>Tracheophyta</taxon>
        <taxon>Spermatophyta</taxon>
        <taxon>Magnoliopsida</taxon>
        <taxon>eudicotyledons</taxon>
        <taxon>Gunneridae</taxon>
        <taxon>Pentapetalae</taxon>
        <taxon>asterids</taxon>
        <taxon>campanulids</taxon>
        <taxon>Asterales</taxon>
        <taxon>Asteraceae</taxon>
        <taxon>Asteroideae</taxon>
        <taxon>Heliantheae alliance</taxon>
        <taxon>Millerieae</taxon>
        <taxon>Smallanthus</taxon>
    </lineage>
</organism>
<evidence type="ECO:0000313" key="2">
    <source>
        <dbReference type="Proteomes" id="UP001056120"/>
    </source>
</evidence>
<accession>A0ACB9G0S6</accession>
<name>A0ACB9G0S6_9ASTR</name>
<gene>
    <name evidence="1" type="ORF">L1987_46447</name>
</gene>
<reference evidence="1 2" key="2">
    <citation type="journal article" date="2022" name="Mol. Ecol. Resour.">
        <title>The genomes of chicory, endive, great burdock and yacon provide insights into Asteraceae paleo-polyploidization history and plant inulin production.</title>
        <authorList>
            <person name="Fan W."/>
            <person name="Wang S."/>
            <person name="Wang H."/>
            <person name="Wang A."/>
            <person name="Jiang F."/>
            <person name="Liu H."/>
            <person name="Zhao H."/>
            <person name="Xu D."/>
            <person name="Zhang Y."/>
        </authorList>
    </citation>
    <scope>NUCLEOTIDE SEQUENCE [LARGE SCALE GENOMIC DNA]</scope>
    <source>
        <strain evidence="2">cv. Yunnan</strain>
        <tissue evidence="1">Leaves</tissue>
    </source>
</reference>
<keyword evidence="2" id="KW-1185">Reference proteome</keyword>
<evidence type="ECO:0000313" key="1">
    <source>
        <dbReference type="EMBL" id="KAI3776660.1"/>
    </source>
</evidence>
<sequence length="88" mass="9924">MELENDDILFVDTEFHENEKHISHVESEHEEHVLHTKSGHEERLTLEPEVRATIAEEKGLVLHATLPAALIAALKESKKDNPRTGGKP</sequence>
<dbReference type="EMBL" id="CM042032">
    <property type="protein sequence ID" value="KAI3776660.1"/>
    <property type="molecule type" value="Genomic_DNA"/>
</dbReference>
<proteinExistence type="predicted"/>
<reference evidence="2" key="1">
    <citation type="journal article" date="2022" name="Mol. Ecol. Resour.">
        <title>The genomes of chicory, endive, great burdock and yacon provide insights into Asteraceae palaeo-polyploidization history and plant inulin production.</title>
        <authorList>
            <person name="Fan W."/>
            <person name="Wang S."/>
            <person name="Wang H."/>
            <person name="Wang A."/>
            <person name="Jiang F."/>
            <person name="Liu H."/>
            <person name="Zhao H."/>
            <person name="Xu D."/>
            <person name="Zhang Y."/>
        </authorList>
    </citation>
    <scope>NUCLEOTIDE SEQUENCE [LARGE SCALE GENOMIC DNA]</scope>
    <source>
        <strain evidence="2">cv. Yunnan</strain>
    </source>
</reference>
<comment type="caution">
    <text evidence="1">The sequence shown here is derived from an EMBL/GenBank/DDBJ whole genome shotgun (WGS) entry which is preliminary data.</text>
</comment>
<protein>
    <submittedName>
        <fullName evidence="1">Uncharacterized protein</fullName>
    </submittedName>
</protein>